<comment type="caution">
    <text evidence="1">The sequence shown here is derived from an EMBL/GenBank/DDBJ whole genome shotgun (WGS) entry which is preliminary data.</text>
</comment>
<gene>
    <name evidence="1" type="ORF">FHX68_0307</name>
</gene>
<evidence type="ECO:0000313" key="1">
    <source>
        <dbReference type="EMBL" id="TQN00233.1"/>
    </source>
</evidence>
<organism evidence="1 2">
    <name type="scientific">Microbacterium lacticum</name>
    <dbReference type="NCBI Taxonomy" id="33885"/>
    <lineage>
        <taxon>Bacteria</taxon>
        <taxon>Bacillati</taxon>
        <taxon>Actinomycetota</taxon>
        <taxon>Actinomycetes</taxon>
        <taxon>Micrococcales</taxon>
        <taxon>Microbacteriaceae</taxon>
        <taxon>Microbacterium</taxon>
    </lineage>
</organism>
<dbReference type="Proteomes" id="UP000319804">
    <property type="component" value="Unassembled WGS sequence"/>
</dbReference>
<sequence>MMMITTVTEAVEARAFAPLSAFAGAVSFDAFRAAAC</sequence>
<evidence type="ECO:0000313" key="2">
    <source>
        <dbReference type="Proteomes" id="UP000319804"/>
    </source>
</evidence>
<dbReference type="AlphaFoldDB" id="A0A543KYS0"/>
<reference evidence="1 2" key="1">
    <citation type="submission" date="2019-06" db="EMBL/GenBank/DDBJ databases">
        <title>Sequencing the genomes of 1000 actinobacteria strains.</title>
        <authorList>
            <person name="Klenk H.-P."/>
        </authorList>
    </citation>
    <scope>NUCLEOTIDE SEQUENCE [LARGE SCALE GENOMIC DNA]</scope>
    <source>
        <strain evidence="1 2">DSM 20427</strain>
    </source>
</reference>
<accession>A0A543KYS0</accession>
<protein>
    <submittedName>
        <fullName evidence="1">Uncharacterized protein</fullName>
    </submittedName>
</protein>
<name>A0A543KYS0_9MICO</name>
<keyword evidence="2" id="KW-1185">Reference proteome</keyword>
<proteinExistence type="predicted"/>
<dbReference type="EMBL" id="VFPS01000001">
    <property type="protein sequence ID" value="TQN00233.1"/>
    <property type="molecule type" value="Genomic_DNA"/>
</dbReference>